<feature type="compositionally biased region" description="Basic and acidic residues" evidence="2">
    <location>
        <begin position="145"/>
        <end position="158"/>
    </location>
</feature>
<reference evidence="3 4" key="1">
    <citation type="journal article" date="2016" name="Sci. Rep.">
        <title>Draft genome sequencing and secretome analysis of fungal phytopathogen Ascochyta rabiei provides insight into the necrotrophic effector repertoire.</title>
        <authorList>
            <person name="Verma S."/>
            <person name="Gazara R.K."/>
            <person name="Nizam S."/>
            <person name="Parween S."/>
            <person name="Chattopadhyay D."/>
            <person name="Verma P.K."/>
        </authorList>
    </citation>
    <scope>NUCLEOTIDE SEQUENCE [LARGE SCALE GENOMIC DNA]</scope>
    <source>
        <strain evidence="3 4">ArDII</strain>
    </source>
</reference>
<accession>A0A163JXX4</accession>
<name>A0A163JXX4_DIDRA</name>
<feature type="compositionally biased region" description="Basic and acidic residues" evidence="2">
    <location>
        <begin position="530"/>
        <end position="555"/>
    </location>
</feature>
<evidence type="ECO:0000313" key="3">
    <source>
        <dbReference type="EMBL" id="KZM26658.1"/>
    </source>
</evidence>
<organism evidence="3 4">
    <name type="scientific">Didymella rabiei</name>
    <name type="common">Chickpea ascochyta blight fungus</name>
    <name type="synonym">Mycosphaerella rabiei</name>
    <dbReference type="NCBI Taxonomy" id="5454"/>
    <lineage>
        <taxon>Eukaryota</taxon>
        <taxon>Fungi</taxon>
        <taxon>Dikarya</taxon>
        <taxon>Ascomycota</taxon>
        <taxon>Pezizomycotina</taxon>
        <taxon>Dothideomycetes</taxon>
        <taxon>Pleosporomycetidae</taxon>
        <taxon>Pleosporales</taxon>
        <taxon>Pleosporineae</taxon>
        <taxon>Didymellaceae</taxon>
        <taxon>Ascochyta</taxon>
    </lineage>
</organism>
<feature type="region of interest" description="Disordered" evidence="2">
    <location>
        <begin position="209"/>
        <end position="235"/>
    </location>
</feature>
<feature type="region of interest" description="Disordered" evidence="2">
    <location>
        <begin position="530"/>
        <end position="597"/>
    </location>
</feature>
<dbReference type="EMBL" id="JYNV01000101">
    <property type="protein sequence ID" value="KZM26658.1"/>
    <property type="molecule type" value="Genomic_DNA"/>
</dbReference>
<dbReference type="Proteomes" id="UP000076837">
    <property type="component" value="Unassembled WGS sequence"/>
</dbReference>
<comment type="caution">
    <text evidence="3">The sequence shown here is derived from an EMBL/GenBank/DDBJ whole genome shotgun (WGS) entry which is preliminary data.</text>
</comment>
<dbReference type="OrthoDB" id="3788294at2759"/>
<gene>
    <name evidence="3" type="ORF">ST47_g2196</name>
</gene>
<feature type="coiled-coil region" evidence="1">
    <location>
        <begin position="424"/>
        <end position="451"/>
    </location>
</feature>
<feature type="compositionally biased region" description="Low complexity" evidence="2">
    <location>
        <begin position="162"/>
        <end position="172"/>
    </location>
</feature>
<dbReference type="AlphaFoldDB" id="A0A163JXX4"/>
<proteinExistence type="predicted"/>
<keyword evidence="1" id="KW-0175">Coiled coil</keyword>
<feature type="compositionally biased region" description="Polar residues" evidence="2">
    <location>
        <begin position="571"/>
        <end position="583"/>
    </location>
</feature>
<feature type="compositionally biased region" description="Basic and acidic residues" evidence="2">
    <location>
        <begin position="588"/>
        <end position="597"/>
    </location>
</feature>
<evidence type="ECO:0000256" key="1">
    <source>
        <dbReference type="SAM" id="Coils"/>
    </source>
</evidence>
<evidence type="ECO:0000256" key="2">
    <source>
        <dbReference type="SAM" id="MobiDB-lite"/>
    </source>
</evidence>
<sequence length="597" mass="68324">MGLKRRADVIASVERKKRDKRLSPLHQEVGALDDQSRGHIVAAGSNVESDVKMEVNSEAKVRWRELKAAKTEREEIERFKRQQARTHTKAEAAHNEDLHKARLRMMRARKVGYEAEQETARMQEPAHGFVLEANWNVEQDTYDQAERNGNEEGPETKRSKGSPTSTPTASSAIHPIADTPKRKHRLLDDYGDWIASSAFKRSILERTDSAILPDEDQHQTPPPSTPWRNTKRQRNSLNVDRSRIDTHFILSDEFIDDVNTMLDFVAGWPEEHFTDIRYSFKKDPENQDRRIKFAHTSDGEWAVHILKPVSLEPERRHGLADVYTLDDLPDSCREHGCIEGCPRKISLEERITDLKKFRESQNNGDPLNAMAGPRSSPEVLSDTRMMPPPPIPPRSDKRRLPQGVGNFRIMPTHPSESFMTAYNLEQLQRRNIYMENEIRQLKMKLSQTKDQMFGGKGMEMWPQNDPGSDAGSDAFQSSRKDTFFGKLDYGPLGGKLVHTDRIPSGSNSVRVEEYMLTSVFDKRSKLPELRDGDIRNRPREDYYAERPPAKSRSESEGSATPSSEEMEKSPSDTADQPSSNTPRITFRPQHERDPEAY</sequence>
<feature type="region of interest" description="Disordered" evidence="2">
    <location>
        <begin position="358"/>
        <end position="400"/>
    </location>
</feature>
<keyword evidence="4" id="KW-1185">Reference proteome</keyword>
<evidence type="ECO:0000313" key="4">
    <source>
        <dbReference type="Proteomes" id="UP000076837"/>
    </source>
</evidence>
<protein>
    <submittedName>
        <fullName evidence="3">Uncharacterized protein</fullName>
    </submittedName>
</protein>
<feature type="region of interest" description="Disordered" evidence="2">
    <location>
        <begin position="145"/>
        <end position="180"/>
    </location>
</feature>
<feature type="region of interest" description="Disordered" evidence="2">
    <location>
        <begin position="72"/>
        <end position="93"/>
    </location>
</feature>